<reference evidence="12 13" key="1">
    <citation type="journal article" date="2016" name="Mol. Biol. Evol.">
        <title>Comparative Genomics of Early-Diverging Mushroom-Forming Fungi Provides Insights into the Origins of Lignocellulose Decay Capabilities.</title>
        <authorList>
            <person name="Nagy L.G."/>
            <person name="Riley R."/>
            <person name="Tritt A."/>
            <person name="Adam C."/>
            <person name="Daum C."/>
            <person name="Floudas D."/>
            <person name="Sun H."/>
            <person name="Yadav J.S."/>
            <person name="Pangilinan J."/>
            <person name="Larsson K.H."/>
            <person name="Matsuura K."/>
            <person name="Barry K."/>
            <person name="Labutti K."/>
            <person name="Kuo R."/>
            <person name="Ohm R.A."/>
            <person name="Bhattacharya S.S."/>
            <person name="Shirouzu T."/>
            <person name="Yoshinaga Y."/>
            <person name="Martin F.M."/>
            <person name="Grigoriev I.V."/>
            <person name="Hibbett D.S."/>
        </authorList>
    </citation>
    <scope>NUCLEOTIDE SEQUENCE [LARGE SCALE GENOMIC DNA]</scope>
    <source>
        <strain evidence="12 13">HHB9708</strain>
    </source>
</reference>
<dbReference type="Proteomes" id="UP000076722">
    <property type="component" value="Unassembled WGS sequence"/>
</dbReference>
<comment type="pathway">
    <text evidence="2">Secondary metabolite biosynthesis.</text>
</comment>
<evidence type="ECO:0000256" key="7">
    <source>
        <dbReference type="ARBA" id="ARBA00023004"/>
    </source>
</evidence>
<dbReference type="GO" id="GO:0004497">
    <property type="term" value="F:monooxygenase activity"/>
    <property type="evidence" value="ECO:0007669"/>
    <property type="project" value="UniProtKB-KW"/>
</dbReference>
<dbReference type="OrthoDB" id="2789670at2759"/>
<dbReference type="PANTHER" id="PTHR46300:SF7">
    <property type="entry name" value="P450, PUTATIVE (EUROFUNG)-RELATED"/>
    <property type="match status" value="1"/>
</dbReference>
<keyword evidence="6 10" id="KW-0560">Oxidoreductase</keyword>
<dbReference type="EMBL" id="KV419395">
    <property type="protein sequence ID" value="KZS98140.1"/>
    <property type="molecule type" value="Genomic_DNA"/>
</dbReference>
<evidence type="ECO:0000256" key="10">
    <source>
        <dbReference type="RuleBase" id="RU000461"/>
    </source>
</evidence>
<evidence type="ECO:0000256" key="2">
    <source>
        <dbReference type="ARBA" id="ARBA00005179"/>
    </source>
</evidence>
<evidence type="ECO:0000313" key="12">
    <source>
        <dbReference type="EMBL" id="KZS98140.1"/>
    </source>
</evidence>
<dbReference type="InterPro" id="IPR017972">
    <property type="entry name" value="Cyt_P450_CS"/>
</dbReference>
<dbReference type="InterPro" id="IPR050364">
    <property type="entry name" value="Cytochrome_P450_fung"/>
</dbReference>
<evidence type="ECO:0000256" key="11">
    <source>
        <dbReference type="SAM" id="Phobius"/>
    </source>
</evidence>
<keyword evidence="4 9" id="KW-0349">Heme</keyword>
<keyword evidence="8 10" id="KW-0503">Monooxygenase</keyword>
<gene>
    <name evidence="12" type="ORF">SISNIDRAFT_462185</name>
</gene>
<keyword evidence="11" id="KW-1133">Transmembrane helix</keyword>
<dbReference type="PRINTS" id="PR00385">
    <property type="entry name" value="P450"/>
</dbReference>
<feature type="transmembrane region" description="Helical" evidence="11">
    <location>
        <begin position="6"/>
        <end position="23"/>
    </location>
</feature>
<dbReference type="AlphaFoldDB" id="A0A164ZVY9"/>
<dbReference type="CDD" id="cd11065">
    <property type="entry name" value="CYP64-like"/>
    <property type="match status" value="1"/>
</dbReference>
<proteinExistence type="inferred from homology"/>
<keyword evidence="13" id="KW-1185">Reference proteome</keyword>
<dbReference type="InterPro" id="IPR002401">
    <property type="entry name" value="Cyt_P450_E_grp-I"/>
</dbReference>
<dbReference type="Pfam" id="PF00067">
    <property type="entry name" value="p450"/>
    <property type="match status" value="1"/>
</dbReference>
<keyword evidence="5 9" id="KW-0479">Metal-binding</keyword>
<dbReference type="GO" id="GO:0005506">
    <property type="term" value="F:iron ion binding"/>
    <property type="evidence" value="ECO:0007669"/>
    <property type="project" value="InterPro"/>
</dbReference>
<protein>
    <submittedName>
        <fullName evidence="12">Cytochrome P450</fullName>
    </submittedName>
</protein>
<evidence type="ECO:0000256" key="9">
    <source>
        <dbReference type="PIRSR" id="PIRSR602401-1"/>
    </source>
</evidence>
<evidence type="ECO:0000313" key="13">
    <source>
        <dbReference type="Proteomes" id="UP000076722"/>
    </source>
</evidence>
<organism evidence="12 13">
    <name type="scientific">Sistotremastrum niveocremeum HHB9708</name>
    <dbReference type="NCBI Taxonomy" id="1314777"/>
    <lineage>
        <taxon>Eukaryota</taxon>
        <taxon>Fungi</taxon>
        <taxon>Dikarya</taxon>
        <taxon>Basidiomycota</taxon>
        <taxon>Agaricomycotina</taxon>
        <taxon>Agaricomycetes</taxon>
        <taxon>Sistotremastrales</taxon>
        <taxon>Sistotremastraceae</taxon>
        <taxon>Sertulicium</taxon>
        <taxon>Sertulicium niveocremeum</taxon>
    </lineage>
</organism>
<name>A0A164ZVY9_9AGAM</name>
<accession>A0A164ZVY9</accession>
<dbReference type="InterPro" id="IPR001128">
    <property type="entry name" value="Cyt_P450"/>
</dbReference>
<evidence type="ECO:0000256" key="1">
    <source>
        <dbReference type="ARBA" id="ARBA00001971"/>
    </source>
</evidence>
<keyword evidence="7 9" id="KW-0408">Iron</keyword>
<dbReference type="PRINTS" id="PR00463">
    <property type="entry name" value="EP450I"/>
</dbReference>
<dbReference type="Gene3D" id="1.10.630.10">
    <property type="entry name" value="Cytochrome P450"/>
    <property type="match status" value="1"/>
</dbReference>
<comment type="similarity">
    <text evidence="3 10">Belongs to the cytochrome P450 family.</text>
</comment>
<sequence length="542" mass="61081">MTFFSDTYILISGFVLLVTLALLRRSKFRMAMKSHNHLSLPFPPGPTGVPLLGNIHQMPVKDAWLQFREWSKVYGDVLHLSIFGKDIIVLTSYESADKLLNKRGAMYSSRPRAPVMADHGGWYYNLACVPTGELMHGQRRLLNQFLNPSAVRKYEELLTKKARSLAFHTSQKPACFQAHSRMHTTASVMKIAYGFEVVSEDDQAMREAEDAVKSLEVIGTPGSHPIDMFPILGKLPLWIWGQTFAKGMEQMRKGAYNVGLKPYTIVRNQMYYDRVMLTYAKAAGEATQSMASELIESHTLPDGSIKDEEVVWAALSHVYFAGADTTSSAIDTFVLAMMIYPKVQEKARQELDALLQGERLPTLADRVSLPYLHAVMKETLRWKPVLPLGLPHLLERDDIYNGMFLPAGAVVLSDIYSMSFDAKCFRNPFEFDPSRFLDYSQGRASLRTDIASDPEDITFGFGRRICPGRHLASSSLWITMATLLTVFEIKVPKDQDGKEIMPNIDYVTHIVSHPEPYRGDFVSRSKTVLEILVNSIEGVQNH</sequence>
<evidence type="ECO:0000256" key="5">
    <source>
        <dbReference type="ARBA" id="ARBA00022723"/>
    </source>
</evidence>
<evidence type="ECO:0000256" key="4">
    <source>
        <dbReference type="ARBA" id="ARBA00022617"/>
    </source>
</evidence>
<evidence type="ECO:0000256" key="8">
    <source>
        <dbReference type="ARBA" id="ARBA00023033"/>
    </source>
</evidence>
<dbReference type="GO" id="GO:0020037">
    <property type="term" value="F:heme binding"/>
    <property type="evidence" value="ECO:0007669"/>
    <property type="project" value="InterPro"/>
</dbReference>
<comment type="cofactor">
    <cofactor evidence="1 9">
        <name>heme</name>
        <dbReference type="ChEBI" id="CHEBI:30413"/>
    </cofactor>
</comment>
<dbReference type="STRING" id="1314777.A0A164ZVY9"/>
<dbReference type="SUPFAM" id="SSF48264">
    <property type="entry name" value="Cytochrome P450"/>
    <property type="match status" value="1"/>
</dbReference>
<keyword evidence="11" id="KW-0472">Membrane</keyword>
<dbReference type="PANTHER" id="PTHR46300">
    <property type="entry name" value="P450, PUTATIVE (EUROFUNG)-RELATED-RELATED"/>
    <property type="match status" value="1"/>
</dbReference>
<evidence type="ECO:0000256" key="3">
    <source>
        <dbReference type="ARBA" id="ARBA00010617"/>
    </source>
</evidence>
<dbReference type="GO" id="GO:0016705">
    <property type="term" value="F:oxidoreductase activity, acting on paired donors, with incorporation or reduction of molecular oxygen"/>
    <property type="evidence" value="ECO:0007669"/>
    <property type="project" value="InterPro"/>
</dbReference>
<dbReference type="InterPro" id="IPR036396">
    <property type="entry name" value="Cyt_P450_sf"/>
</dbReference>
<keyword evidence="11" id="KW-0812">Transmembrane</keyword>
<evidence type="ECO:0000256" key="6">
    <source>
        <dbReference type="ARBA" id="ARBA00023002"/>
    </source>
</evidence>
<feature type="binding site" description="axial binding residue" evidence="9">
    <location>
        <position position="466"/>
    </location>
    <ligand>
        <name>heme</name>
        <dbReference type="ChEBI" id="CHEBI:30413"/>
    </ligand>
    <ligandPart>
        <name>Fe</name>
        <dbReference type="ChEBI" id="CHEBI:18248"/>
    </ligandPart>
</feature>
<dbReference type="PROSITE" id="PS00086">
    <property type="entry name" value="CYTOCHROME_P450"/>
    <property type="match status" value="1"/>
</dbReference>